<dbReference type="InterPro" id="IPR053225">
    <property type="entry name" value="Acyl-CoA_N-acyltransferase"/>
</dbReference>
<dbReference type="Gene3D" id="3.40.630.30">
    <property type="match status" value="2"/>
</dbReference>
<keyword evidence="2" id="KW-1185">Reference proteome</keyword>
<evidence type="ECO:0000313" key="2">
    <source>
        <dbReference type="Proteomes" id="UP001153148"/>
    </source>
</evidence>
<protein>
    <submittedName>
        <fullName evidence="1">Uncharacterized protein</fullName>
    </submittedName>
</protein>
<gene>
    <name evidence="1" type="ORF">TPAB3V08_LOCUS4519</name>
</gene>
<dbReference type="EMBL" id="CAJPIN010005576">
    <property type="protein sequence ID" value="CAG2057541.1"/>
    <property type="molecule type" value="Genomic_DNA"/>
</dbReference>
<proteinExistence type="predicted"/>
<dbReference type="InterPro" id="IPR016181">
    <property type="entry name" value="Acyl_CoA_acyltransferase"/>
</dbReference>
<dbReference type="SUPFAM" id="SSF55729">
    <property type="entry name" value="Acyl-CoA N-acyltransferases (Nat)"/>
    <property type="match status" value="1"/>
</dbReference>
<reference evidence="1" key="1">
    <citation type="submission" date="2021-03" db="EMBL/GenBank/DDBJ databases">
        <authorList>
            <person name="Tran Van P."/>
        </authorList>
    </citation>
    <scope>NUCLEOTIDE SEQUENCE</scope>
</reference>
<evidence type="ECO:0000313" key="1">
    <source>
        <dbReference type="EMBL" id="CAG2057541.1"/>
    </source>
</evidence>
<accession>A0ABN7NNX1</accession>
<comment type="caution">
    <text evidence="1">The sequence shown here is derived from an EMBL/GenBank/DDBJ whole genome shotgun (WGS) entry which is preliminary data.</text>
</comment>
<dbReference type="PANTHER" id="PTHR20958">
    <property type="entry name" value="GLYCINE N-ACYLTRANSFERASE-LIKE PROTEIN"/>
    <property type="match status" value="1"/>
</dbReference>
<organism evidence="1 2">
    <name type="scientific">Timema podura</name>
    <name type="common">Walking stick</name>
    <dbReference type="NCBI Taxonomy" id="61482"/>
    <lineage>
        <taxon>Eukaryota</taxon>
        <taxon>Metazoa</taxon>
        <taxon>Ecdysozoa</taxon>
        <taxon>Arthropoda</taxon>
        <taxon>Hexapoda</taxon>
        <taxon>Insecta</taxon>
        <taxon>Pterygota</taxon>
        <taxon>Neoptera</taxon>
        <taxon>Polyneoptera</taxon>
        <taxon>Phasmatodea</taxon>
        <taxon>Timematodea</taxon>
        <taxon>Timematoidea</taxon>
        <taxon>Timematidae</taxon>
        <taxon>Timema</taxon>
    </lineage>
</organism>
<dbReference type="PANTHER" id="PTHR20958:SF6">
    <property type="entry name" value="GLYCINE N-ACYLTRANSFERASE-LIKE PROTEIN"/>
    <property type="match status" value="1"/>
</dbReference>
<name>A0ABN7NNX1_TIMPD</name>
<sequence length="251" mass="28896">MTTVPENLKDDILQEIPHQQIPSVLEMLKKDWPASILIYNYIKNFWDWECKDSSRKCHVLIPHGSWECGTVILIVPYVCQLQQSLLQYSLYTVAVYSPPEDHGYLERVLCTTNWIDWENPSYILFPGMLPSHKEAVMAAVKFRRLRLPIHTTQCLAYWMPHGKAAQLTMRCPLEVYIGPLNESHLDTVISHWEYGSQETRALILNLLRLNTCLGLYLATNHQLVAWVLSTEYGVGVLHTIGTSSETRLRST</sequence>
<dbReference type="Proteomes" id="UP001153148">
    <property type="component" value="Unassembled WGS sequence"/>
</dbReference>